<dbReference type="NCBIfam" id="TIGR02669">
    <property type="entry name" value="SpoIID_LytB"/>
    <property type="match status" value="1"/>
</dbReference>
<dbReference type="GO" id="GO:0030288">
    <property type="term" value="C:outer membrane-bounded periplasmic space"/>
    <property type="evidence" value="ECO:0007669"/>
    <property type="project" value="TreeGrafter"/>
</dbReference>
<dbReference type="Pfam" id="PF08486">
    <property type="entry name" value="SpoIID"/>
    <property type="match status" value="1"/>
</dbReference>
<dbReference type="EMBL" id="WKPR01000034">
    <property type="protein sequence ID" value="MSB22155.1"/>
    <property type="molecule type" value="Genomic_DNA"/>
</dbReference>
<dbReference type="PANTHER" id="PTHR30032:SF4">
    <property type="entry name" value="AMIDASE ENHANCER"/>
    <property type="match status" value="1"/>
</dbReference>
<dbReference type="AlphaFoldDB" id="A0A6I2RPZ2"/>
<feature type="domain" description="Sporulation stage II protein D amidase enhancer LytB N-terminal" evidence="1">
    <location>
        <begin position="84"/>
        <end position="179"/>
    </location>
</feature>
<proteinExistence type="predicted"/>
<sequence length="353" mass="37044">MMLKQNLQKGGGGGGMKQVVATALVLLLTLFLLPLLLLGEEPLAGPSQPPAATGTLPIDRTVVTPGQTADGRVQVRVALGDGEVLTLPLDKYLWRVVAAEMPASFEPEALKAQTVAARTYTLSKMERTVEAHPDADVCTDITCCQAYIDPADAAANWGENAQTYTDKIAAAVADTDGMAALFQGQPIQAVFFSSAAGRTVDAVEVWGNAVPYLTSVDSPEGDEVPNYHSTVTVPLDEFKSKLLAQYPQADLSGEPAGWFANLVPNSAGGVETVDIGGTTVGGGSLRTLFGLRSTSFTVSASADGVTFSVTGYGHGVGMSQYGANALAKEGKSYDEILKWYYTGIDVAPYTPQR</sequence>
<dbReference type="PANTHER" id="PTHR30032">
    <property type="entry name" value="N-ACETYLMURAMOYL-L-ALANINE AMIDASE-RELATED"/>
    <property type="match status" value="1"/>
</dbReference>
<evidence type="ECO:0000313" key="4">
    <source>
        <dbReference type="Proteomes" id="UP000429811"/>
    </source>
</evidence>
<dbReference type="InterPro" id="IPR013486">
    <property type="entry name" value="SpoIID/LytB"/>
</dbReference>
<accession>A0A6I2RPZ2</accession>
<dbReference type="NCBIfam" id="TIGR02870">
    <property type="entry name" value="spore_II_D"/>
    <property type="match status" value="1"/>
</dbReference>
<protein>
    <submittedName>
        <fullName evidence="3">Stage II sporulation protein D</fullName>
    </submittedName>
</protein>
<dbReference type="InterPro" id="IPR013693">
    <property type="entry name" value="SpoIID/LytB_N"/>
</dbReference>
<name>A0A6I2RPZ2_FLAPL</name>
<dbReference type="GO" id="GO:0030435">
    <property type="term" value="P:sporulation resulting in formation of a cellular spore"/>
    <property type="evidence" value="ECO:0007669"/>
    <property type="project" value="InterPro"/>
</dbReference>
<dbReference type="InterPro" id="IPR051922">
    <property type="entry name" value="Bact_Sporulation_Assoc"/>
</dbReference>
<evidence type="ECO:0000313" key="3">
    <source>
        <dbReference type="EMBL" id="MSB49219.1"/>
    </source>
</evidence>
<dbReference type="EMBL" id="WKPO01000013">
    <property type="protein sequence ID" value="MSB49219.1"/>
    <property type="molecule type" value="Genomic_DNA"/>
</dbReference>
<dbReference type="Proteomes" id="UP000429811">
    <property type="component" value="Unassembled WGS sequence"/>
</dbReference>
<dbReference type="InterPro" id="IPR014225">
    <property type="entry name" value="Spore_II_D_firmicutes"/>
</dbReference>
<reference evidence="4 5" key="1">
    <citation type="journal article" date="2019" name="Nat. Med.">
        <title>A library of human gut bacterial isolates paired with longitudinal multiomics data enables mechanistic microbiome research.</title>
        <authorList>
            <person name="Poyet M."/>
            <person name="Groussin M."/>
            <person name="Gibbons S.M."/>
            <person name="Avila-Pacheco J."/>
            <person name="Jiang X."/>
            <person name="Kearney S.M."/>
            <person name="Perrotta A.R."/>
            <person name="Berdy B."/>
            <person name="Zhao S."/>
            <person name="Lieberman T.D."/>
            <person name="Swanson P.K."/>
            <person name="Smith M."/>
            <person name="Roesemann S."/>
            <person name="Alexander J.E."/>
            <person name="Rich S.A."/>
            <person name="Livny J."/>
            <person name="Vlamakis H."/>
            <person name="Clish C."/>
            <person name="Bullock K."/>
            <person name="Deik A."/>
            <person name="Scott J."/>
            <person name="Pierce K.A."/>
            <person name="Xavier R.J."/>
            <person name="Alm E.J."/>
        </authorList>
    </citation>
    <scope>NUCLEOTIDE SEQUENCE [LARGE SCALE GENOMIC DNA]</scope>
    <source>
        <strain evidence="2 5">BIOML-A2</strain>
        <strain evidence="3 4">BIOML-A5</strain>
    </source>
</reference>
<evidence type="ECO:0000313" key="2">
    <source>
        <dbReference type="EMBL" id="MSB22155.1"/>
    </source>
</evidence>
<evidence type="ECO:0000259" key="1">
    <source>
        <dbReference type="Pfam" id="PF08486"/>
    </source>
</evidence>
<dbReference type="Proteomes" id="UP000434475">
    <property type="component" value="Unassembled WGS sequence"/>
</dbReference>
<evidence type="ECO:0000313" key="5">
    <source>
        <dbReference type="Proteomes" id="UP000434475"/>
    </source>
</evidence>
<comment type="caution">
    <text evidence="3">The sequence shown here is derived from an EMBL/GenBank/DDBJ whole genome shotgun (WGS) entry which is preliminary data.</text>
</comment>
<gene>
    <name evidence="3" type="primary">spoIID</name>
    <name evidence="3" type="ORF">GKE90_11010</name>
    <name evidence="2" type="ORF">GKE97_22040</name>
</gene>
<organism evidence="3 4">
    <name type="scientific">Flavonifractor plautii</name>
    <name type="common">Fusobacterium plautii</name>
    <dbReference type="NCBI Taxonomy" id="292800"/>
    <lineage>
        <taxon>Bacteria</taxon>
        <taxon>Bacillati</taxon>
        <taxon>Bacillota</taxon>
        <taxon>Clostridia</taxon>
        <taxon>Eubacteriales</taxon>
        <taxon>Oscillospiraceae</taxon>
        <taxon>Flavonifractor</taxon>
    </lineage>
</organism>